<dbReference type="EMBL" id="UOFK01000161">
    <property type="protein sequence ID" value="VAW78642.1"/>
    <property type="molecule type" value="Genomic_DNA"/>
</dbReference>
<reference evidence="1" key="1">
    <citation type="submission" date="2018-06" db="EMBL/GenBank/DDBJ databases">
        <authorList>
            <person name="Zhirakovskaya E."/>
        </authorList>
    </citation>
    <scope>NUCLEOTIDE SEQUENCE</scope>
</reference>
<name>A0A3B0YTM9_9ZZZZ</name>
<evidence type="ECO:0000313" key="1">
    <source>
        <dbReference type="EMBL" id="VAW78642.1"/>
    </source>
</evidence>
<sequence>MQKTPAAVLTRLPVPVNNLSVFFAFYDFQQAIPGILASILRISLASAGGTDGIRKSSQAVAL</sequence>
<accession>A0A3B0YTM9</accession>
<proteinExistence type="predicted"/>
<dbReference type="AlphaFoldDB" id="A0A3B0YTM9"/>
<organism evidence="1">
    <name type="scientific">hydrothermal vent metagenome</name>
    <dbReference type="NCBI Taxonomy" id="652676"/>
    <lineage>
        <taxon>unclassified sequences</taxon>
        <taxon>metagenomes</taxon>
        <taxon>ecological metagenomes</taxon>
    </lineage>
</organism>
<protein>
    <submittedName>
        <fullName evidence="1">Uncharacterized protein</fullName>
    </submittedName>
</protein>
<gene>
    <name evidence="1" type="ORF">MNBD_GAMMA13-1905</name>
</gene>